<gene>
    <name evidence="1" type="ORF">PMC74_14800</name>
</gene>
<name>A0ABY7R3E3_9PSED</name>
<dbReference type="Proteomes" id="UP001214301">
    <property type="component" value="Chromosome"/>
</dbReference>
<sequence>MVRSKSGKKSSNATVPDFFYKYSPIDSIPLILNGGNIKVTDPTSFNDPFDCNIPLMDLGKINLLKMLKDEFGARLGLSNNPKFNQQMNTFRSEIDEMAEVVLRQTSDVARNWDVLLSQFRVLSLTTKPDNILMWSHYAENHTGAVLKFSAKAPPFKKALKVKYGGGEKLMSMFLTAATTELARHISRDRPESELDKLASEMSDKNCEMLFRYLLIKREEWVYEQEYRVILSVDNPELTRKTGLDTVYFAPGDLSEIIFGVNCPPEKMQNIKALVHSGYPGVKITKAKKRGLDLILPDEDQA</sequence>
<proteinExistence type="predicted"/>
<organism evidence="1 2">
    <name type="scientific">Pseudomonas capeferrum</name>
    <dbReference type="NCBI Taxonomy" id="1495066"/>
    <lineage>
        <taxon>Bacteria</taxon>
        <taxon>Pseudomonadati</taxon>
        <taxon>Pseudomonadota</taxon>
        <taxon>Gammaproteobacteria</taxon>
        <taxon>Pseudomonadales</taxon>
        <taxon>Pseudomonadaceae</taxon>
        <taxon>Pseudomonas</taxon>
    </lineage>
</organism>
<accession>A0ABY7R3E3</accession>
<dbReference type="Pfam" id="PF11185">
    <property type="entry name" value="DUF2971"/>
    <property type="match status" value="1"/>
</dbReference>
<protein>
    <submittedName>
        <fullName evidence="1">DUF2971 domain-containing protein</fullName>
    </submittedName>
</protein>
<dbReference type="InterPro" id="IPR021352">
    <property type="entry name" value="DUF2971"/>
</dbReference>
<dbReference type="RefSeq" id="WP_160177286.1">
    <property type="nucleotide sequence ID" value="NZ_CP116669.1"/>
</dbReference>
<reference evidence="1 2" key="1">
    <citation type="journal article" date="2020" name="Front. Microbiol.">
        <title>Toward Biorecycling: Isolation of a Soil Bacterium That Grows on a Polyurethane Oligomer and Monomer.</title>
        <authorList>
            <person name="Espinosa M.J.C."/>
            <person name="Blanco A.C."/>
            <person name="Schmidgall T."/>
            <person name="Atanasoff-Kardjalieff A.K."/>
            <person name="Kappelmeyer U."/>
            <person name="Tischler D."/>
            <person name="Pieper D.H."/>
            <person name="Heipieper H.J."/>
            <person name="Eberlein C."/>
        </authorList>
    </citation>
    <scope>NUCLEOTIDE SEQUENCE [LARGE SCALE GENOMIC DNA]</scope>
    <source>
        <strain evidence="1 2">TDA1</strain>
    </source>
</reference>
<evidence type="ECO:0000313" key="2">
    <source>
        <dbReference type="Proteomes" id="UP001214301"/>
    </source>
</evidence>
<keyword evidence="2" id="KW-1185">Reference proteome</keyword>
<dbReference type="EMBL" id="CP116669">
    <property type="protein sequence ID" value="WCH98050.1"/>
    <property type="molecule type" value="Genomic_DNA"/>
</dbReference>
<evidence type="ECO:0000313" key="1">
    <source>
        <dbReference type="EMBL" id="WCH98050.1"/>
    </source>
</evidence>